<dbReference type="BioCyc" id="PMAR59922:G1G80-1015-MONOMER"/>
<keyword evidence="1" id="KW-0472">Membrane</keyword>
<dbReference type="Proteomes" id="UP000002274">
    <property type="component" value="Chromosome"/>
</dbReference>
<gene>
    <name evidence="2" type="ordered locus">P9303_11521</name>
</gene>
<evidence type="ECO:0000313" key="3">
    <source>
        <dbReference type="Proteomes" id="UP000002274"/>
    </source>
</evidence>
<accession>A2C8U1</accession>
<sequence>METNAALALLLSLLVLFGLGFWWLLGMTIRKGPDRAREVGKAGGLFNFSSQQKGSSRRKIAPNDAIKERLEKTFADSASRTED</sequence>
<name>A2C8U1_PROM3</name>
<dbReference type="HOGENOM" id="CLU_2410835_0_0_3"/>
<organism evidence="2 3">
    <name type="scientific">Prochlorococcus marinus (strain MIT 9303)</name>
    <dbReference type="NCBI Taxonomy" id="59922"/>
    <lineage>
        <taxon>Bacteria</taxon>
        <taxon>Bacillati</taxon>
        <taxon>Cyanobacteriota</taxon>
        <taxon>Cyanophyceae</taxon>
        <taxon>Synechococcales</taxon>
        <taxon>Prochlorococcaceae</taxon>
        <taxon>Prochlorococcus</taxon>
    </lineage>
</organism>
<dbReference type="EMBL" id="CP000554">
    <property type="protein sequence ID" value="ABM77901.1"/>
    <property type="molecule type" value="Genomic_DNA"/>
</dbReference>
<dbReference type="KEGG" id="pmf:P9303_11521"/>
<proteinExistence type="predicted"/>
<protein>
    <submittedName>
        <fullName evidence="2">Possible Bacterial Cytochrome Ubiquinol Oxidase</fullName>
    </submittedName>
</protein>
<feature type="transmembrane region" description="Helical" evidence="1">
    <location>
        <begin position="6"/>
        <end position="25"/>
    </location>
</feature>
<evidence type="ECO:0000256" key="1">
    <source>
        <dbReference type="SAM" id="Phobius"/>
    </source>
</evidence>
<reference evidence="2 3" key="1">
    <citation type="journal article" date="2007" name="PLoS Genet.">
        <title>Patterns and implications of gene gain and loss in the evolution of Prochlorococcus.</title>
        <authorList>
            <person name="Kettler G.C."/>
            <person name="Martiny A.C."/>
            <person name="Huang K."/>
            <person name="Zucker J."/>
            <person name="Coleman M.L."/>
            <person name="Rodrigue S."/>
            <person name="Chen F."/>
            <person name="Lapidus A."/>
            <person name="Ferriera S."/>
            <person name="Johnson J."/>
            <person name="Steglich C."/>
            <person name="Church G.M."/>
            <person name="Richardson P."/>
            <person name="Chisholm S.W."/>
        </authorList>
    </citation>
    <scope>NUCLEOTIDE SEQUENCE [LARGE SCALE GENOMIC DNA]</scope>
    <source>
        <strain evidence="2 3">MIT 9303</strain>
    </source>
</reference>
<evidence type="ECO:0000313" key="2">
    <source>
        <dbReference type="EMBL" id="ABM77901.1"/>
    </source>
</evidence>
<keyword evidence="1" id="KW-0812">Transmembrane</keyword>
<keyword evidence="1" id="KW-1133">Transmembrane helix</keyword>
<dbReference type="AlphaFoldDB" id="A2C8U1"/>